<feature type="binding site" evidence="5">
    <location>
        <begin position="189"/>
        <end position="192"/>
    </location>
    <ligand>
        <name>substrate</name>
    </ligand>
</feature>
<dbReference type="GO" id="GO:0032259">
    <property type="term" value="P:methylation"/>
    <property type="evidence" value="ECO:0007669"/>
    <property type="project" value="UniProtKB-KW"/>
</dbReference>
<dbReference type="InterPro" id="IPR007848">
    <property type="entry name" value="Small_mtfrase_dom"/>
</dbReference>
<evidence type="ECO:0000256" key="1">
    <source>
        <dbReference type="ARBA" id="ARBA00022603"/>
    </source>
</evidence>
<feature type="domain" description="Release factor glutamine methyltransferase N-terminal" evidence="7">
    <location>
        <begin position="5"/>
        <end position="75"/>
    </location>
</feature>
<evidence type="ECO:0000259" key="6">
    <source>
        <dbReference type="Pfam" id="PF05175"/>
    </source>
</evidence>
<accession>A0A6M0H364</accession>
<gene>
    <name evidence="5 8" type="primary">prmC</name>
    <name evidence="8" type="ORF">G3M99_04215</name>
</gene>
<dbReference type="Proteomes" id="UP000481872">
    <property type="component" value="Unassembled WGS sequence"/>
</dbReference>
<organism evidence="8 9">
    <name type="scientific">Clostridium senegalense</name>
    <dbReference type="NCBI Taxonomy" id="1465809"/>
    <lineage>
        <taxon>Bacteria</taxon>
        <taxon>Bacillati</taxon>
        <taxon>Bacillota</taxon>
        <taxon>Clostridia</taxon>
        <taxon>Eubacteriales</taxon>
        <taxon>Clostridiaceae</taxon>
        <taxon>Clostridium</taxon>
    </lineage>
</organism>
<comment type="caution">
    <text evidence="8">The sequence shown here is derived from an EMBL/GenBank/DDBJ whole genome shotgun (WGS) entry which is preliminary data.</text>
</comment>
<dbReference type="Pfam" id="PF17827">
    <property type="entry name" value="PrmC_N"/>
    <property type="match status" value="1"/>
</dbReference>
<dbReference type="PROSITE" id="PS00092">
    <property type="entry name" value="N6_MTASE"/>
    <property type="match status" value="1"/>
</dbReference>
<dbReference type="InterPro" id="IPR029063">
    <property type="entry name" value="SAM-dependent_MTases_sf"/>
</dbReference>
<dbReference type="NCBIfam" id="TIGR00536">
    <property type="entry name" value="hemK_fam"/>
    <property type="match status" value="1"/>
</dbReference>
<keyword evidence="9" id="KW-1185">Reference proteome</keyword>
<evidence type="ECO:0000256" key="4">
    <source>
        <dbReference type="ARBA" id="ARBA00048391"/>
    </source>
</evidence>
<reference evidence="8 9" key="1">
    <citation type="submission" date="2020-02" db="EMBL/GenBank/DDBJ databases">
        <title>Genome assembly of a novel Clostridium senegalense strain.</title>
        <authorList>
            <person name="Gupta T.B."/>
            <person name="Jauregui R."/>
            <person name="Maclean P."/>
            <person name="Nawarathana A."/>
            <person name="Brightwell G."/>
        </authorList>
    </citation>
    <scope>NUCLEOTIDE SEQUENCE [LARGE SCALE GENOMIC DNA]</scope>
    <source>
        <strain evidence="8 9">AGRFS4</strain>
    </source>
</reference>
<name>A0A6M0H364_9CLOT</name>
<dbReference type="RefSeq" id="WP_061994083.1">
    <property type="nucleotide sequence ID" value="NZ_JAAGPU010000004.1"/>
</dbReference>
<dbReference type="EC" id="2.1.1.297" evidence="5"/>
<evidence type="ECO:0000256" key="2">
    <source>
        <dbReference type="ARBA" id="ARBA00022679"/>
    </source>
</evidence>
<dbReference type="NCBIfam" id="TIGR03534">
    <property type="entry name" value="RF_mod_PrmC"/>
    <property type="match status" value="1"/>
</dbReference>
<evidence type="ECO:0000259" key="7">
    <source>
        <dbReference type="Pfam" id="PF17827"/>
    </source>
</evidence>
<evidence type="ECO:0000313" key="9">
    <source>
        <dbReference type="Proteomes" id="UP000481872"/>
    </source>
</evidence>
<sequence length="282" mass="32434">MKVAQLLTKGYDILKNNNIESYMLDTQLLLCNVLKVDKLYIMLNRDKDIENEKVEKFLEFIKLRSEKMPIKYILGETEFMGINLNVKEGVLIPRPDTEILVEECIKIIENNNLKDICDLCCGSGAIGLSIAYHTKNTNINLYDISSDAIEVTGDNIKKLNMDERCHLEFSNLLEKSILNKIEFDMIVSNPPYIRRDVIPNLMDDVKNYEPHLALDGGEDGLIFYRKIAKQSKNVLRNNGYIAFEIGHDQKEAVMEILEIEGFSKVYSLKDLYENDRVVIGQK</sequence>
<proteinExistence type="inferred from homology"/>
<dbReference type="PANTHER" id="PTHR18895:SF74">
    <property type="entry name" value="MTRF1L RELEASE FACTOR GLUTAMINE METHYLTRANSFERASE"/>
    <property type="match status" value="1"/>
</dbReference>
<keyword evidence="2 5" id="KW-0808">Transferase</keyword>
<evidence type="ECO:0000256" key="3">
    <source>
        <dbReference type="ARBA" id="ARBA00022691"/>
    </source>
</evidence>
<feature type="binding site" evidence="5">
    <location>
        <position position="189"/>
    </location>
    <ligand>
        <name>S-adenosyl-L-methionine</name>
        <dbReference type="ChEBI" id="CHEBI:59789"/>
    </ligand>
</feature>
<dbReference type="PANTHER" id="PTHR18895">
    <property type="entry name" value="HEMK METHYLTRANSFERASE"/>
    <property type="match status" value="1"/>
</dbReference>
<dbReference type="InterPro" id="IPR040758">
    <property type="entry name" value="PrmC_N"/>
</dbReference>
<dbReference type="EMBL" id="JAAGPU010000004">
    <property type="protein sequence ID" value="NEU04072.1"/>
    <property type="molecule type" value="Genomic_DNA"/>
</dbReference>
<dbReference type="Gene3D" id="1.10.8.10">
    <property type="entry name" value="DNA helicase RuvA subunit, C-terminal domain"/>
    <property type="match status" value="1"/>
</dbReference>
<dbReference type="GO" id="GO:0003676">
    <property type="term" value="F:nucleic acid binding"/>
    <property type="evidence" value="ECO:0007669"/>
    <property type="project" value="InterPro"/>
</dbReference>
<dbReference type="SUPFAM" id="SSF53335">
    <property type="entry name" value="S-adenosyl-L-methionine-dependent methyltransferases"/>
    <property type="match status" value="1"/>
</dbReference>
<dbReference type="GO" id="GO:0102559">
    <property type="term" value="F:peptide chain release factor N(5)-glutamine methyltransferase activity"/>
    <property type="evidence" value="ECO:0007669"/>
    <property type="project" value="UniProtKB-EC"/>
</dbReference>
<dbReference type="InterPro" id="IPR019874">
    <property type="entry name" value="RF_methyltr_PrmC"/>
</dbReference>
<comment type="catalytic activity">
    <reaction evidence="4 5">
        <text>L-glutaminyl-[peptide chain release factor] + S-adenosyl-L-methionine = N(5)-methyl-L-glutaminyl-[peptide chain release factor] + S-adenosyl-L-homocysteine + H(+)</text>
        <dbReference type="Rhea" id="RHEA:42896"/>
        <dbReference type="Rhea" id="RHEA-COMP:10271"/>
        <dbReference type="Rhea" id="RHEA-COMP:10272"/>
        <dbReference type="ChEBI" id="CHEBI:15378"/>
        <dbReference type="ChEBI" id="CHEBI:30011"/>
        <dbReference type="ChEBI" id="CHEBI:57856"/>
        <dbReference type="ChEBI" id="CHEBI:59789"/>
        <dbReference type="ChEBI" id="CHEBI:61891"/>
        <dbReference type="EC" id="2.1.1.297"/>
    </reaction>
</comment>
<evidence type="ECO:0000313" key="8">
    <source>
        <dbReference type="EMBL" id="NEU04072.1"/>
    </source>
</evidence>
<evidence type="ECO:0000256" key="5">
    <source>
        <dbReference type="HAMAP-Rule" id="MF_02126"/>
    </source>
</evidence>
<comment type="caution">
    <text evidence="5">Lacks conserved residue(s) required for the propagation of feature annotation.</text>
</comment>
<dbReference type="Gene3D" id="3.40.50.150">
    <property type="entry name" value="Vaccinia Virus protein VP39"/>
    <property type="match status" value="1"/>
</dbReference>
<dbReference type="Pfam" id="PF05175">
    <property type="entry name" value="MTS"/>
    <property type="match status" value="1"/>
</dbReference>
<feature type="binding site" evidence="5">
    <location>
        <position position="143"/>
    </location>
    <ligand>
        <name>S-adenosyl-L-methionine</name>
        <dbReference type="ChEBI" id="CHEBI:59789"/>
    </ligand>
</feature>
<comment type="similarity">
    <text evidence="5">Belongs to the protein N5-glutamine methyltransferase family. PrmC subfamily.</text>
</comment>
<dbReference type="InterPro" id="IPR004556">
    <property type="entry name" value="HemK-like"/>
</dbReference>
<dbReference type="HAMAP" id="MF_02126">
    <property type="entry name" value="RF_methyltr_PrmC"/>
    <property type="match status" value="1"/>
</dbReference>
<dbReference type="CDD" id="cd02440">
    <property type="entry name" value="AdoMet_MTases"/>
    <property type="match status" value="1"/>
</dbReference>
<feature type="domain" description="Methyltransferase small" evidence="6">
    <location>
        <begin position="107"/>
        <end position="193"/>
    </location>
</feature>
<dbReference type="AlphaFoldDB" id="A0A6M0H364"/>
<comment type="function">
    <text evidence="5">Methylates the class 1 translation termination release factors RF1/PrfA and RF2/PrfB on the glutamine residue of the universally conserved GGQ motif.</text>
</comment>
<protein>
    <recommendedName>
        <fullName evidence="5">Release factor glutamine methyltransferase</fullName>
        <shortName evidence="5">RF MTase</shortName>
        <ecNumber evidence="5">2.1.1.297</ecNumber>
    </recommendedName>
    <alternativeName>
        <fullName evidence="5">N5-glutamine methyltransferase PrmC</fullName>
    </alternativeName>
    <alternativeName>
        <fullName evidence="5">Protein-(glutamine-N5) MTase PrmC</fullName>
    </alternativeName>
    <alternativeName>
        <fullName evidence="5">Protein-glutamine N-methyltransferase PrmC</fullName>
    </alternativeName>
</protein>
<keyword evidence="1 5" id="KW-0489">Methyltransferase</keyword>
<dbReference type="InterPro" id="IPR002052">
    <property type="entry name" value="DNA_methylase_N6_adenine_CS"/>
</dbReference>
<dbReference type="InterPro" id="IPR050320">
    <property type="entry name" value="N5-glutamine_MTase"/>
</dbReference>
<keyword evidence="3 5" id="KW-0949">S-adenosyl-L-methionine</keyword>